<reference evidence="8" key="1">
    <citation type="submission" date="2022-12" db="EMBL/GenBank/DDBJ databases">
        <authorList>
            <person name="Petersen C."/>
        </authorList>
    </citation>
    <scope>NUCLEOTIDE SEQUENCE</scope>
    <source>
        <strain evidence="8">IBT 16125</strain>
    </source>
</reference>
<evidence type="ECO:0000256" key="2">
    <source>
        <dbReference type="ARBA" id="ARBA00022692"/>
    </source>
</evidence>
<feature type="transmembrane region" description="Helical" evidence="6">
    <location>
        <begin position="130"/>
        <end position="149"/>
    </location>
</feature>
<comment type="caution">
    <text evidence="8">The sequence shown here is derived from an EMBL/GenBank/DDBJ whole genome shotgun (WGS) entry which is preliminary data.</text>
</comment>
<proteinExistence type="inferred from homology"/>
<dbReference type="InterPro" id="IPR049326">
    <property type="entry name" value="Rhodopsin_dom_fungi"/>
</dbReference>
<dbReference type="PANTHER" id="PTHR33048">
    <property type="entry name" value="PTH11-LIKE INTEGRAL MEMBRANE PROTEIN (AFU_ORTHOLOGUE AFUA_5G11245)"/>
    <property type="match status" value="1"/>
</dbReference>
<evidence type="ECO:0000256" key="6">
    <source>
        <dbReference type="SAM" id="Phobius"/>
    </source>
</evidence>
<evidence type="ECO:0000313" key="9">
    <source>
        <dbReference type="Proteomes" id="UP001213681"/>
    </source>
</evidence>
<feature type="domain" description="Rhodopsin" evidence="7">
    <location>
        <begin position="1"/>
        <end position="162"/>
    </location>
</feature>
<evidence type="ECO:0000256" key="5">
    <source>
        <dbReference type="ARBA" id="ARBA00038359"/>
    </source>
</evidence>
<keyword evidence="2 6" id="KW-0812">Transmembrane</keyword>
<dbReference type="GeneID" id="81594302"/>
<name>A0AAD6CJA1_9EURO</name>
<keyword evidence="4 6" id="KW-0472">Membrane</keyword>
<keyword evidence="9" id="KW-1185">Reference proteome</keyword>
<evidence type="ECO:0000259" key="7">
    <source>
        <dbReference type="Pfam" id="PF20684"/>
    </source>
</evidence>
<protein>
    <recommendedName>
        <fullName evidence="7">Rhodopsin domain-containing protein</fullName>
    </recommendedName>
</protein>
<dbReference type="Proteomes" id="UP001213681">
    <property type="component" value="Unassembled WGS sequence"/>
</dbReference>
<keyword evidence="3 6" id="KW-1133">Transmembrane helix</keyword>
<dbReference type="GO" id="GO:0016020">
    <property type="term" value="C:membrane"/>
    <property type="evidence" value="ECO:0007669"/>
    <property type="project" value="UniProtKB-SubCell"/>
</dbReference>
<dbReference type="Pfam" id="PF20684">
    <property type="entry name" value="Fung_rhodopsin"/>
    <property type="match status" value="1"/>
</dbReference>
<dbReference type="EMBL" id="JAPVEA010000001">
    <property type="protein sequence ID" value="KAJ5464979.1"/>
    <property type="molecule type" value="Genomic_DNA"/>
</dbReference>
<dbReference type="InterPro" id="IPR052337">
    <property type="entry name" value="SAT4-like"/>
</dbReference>
<comment type="similarity">
    <text evidence="5">Belongs to the SAT4 family.</text>
</comment>
<dbReference type="RefSeq" id="XP_056771826.1">
    <property type="nucleotide sequence ID" value="XM_056904059.1"/>
</dbReference>
<reference evidence="8" key="2">
    <citation type="journal article" date="2023" name="IMA Fungus">
        <title>Comparative genomic study of the Penicillium genus elucidates a diverse pangenome and 15 lateral gene transfer events.</title>
        <authorList>
            <person name="Petersen C."/>
            <person name="Sorensen T."/>
            <person name="Nielsen M.R."/>
            <person name="Sondergaard T.E."/>
            <person name="Sorensen J.L."/>
            <person name="Fitzpatrick D.A."/>
            <person name="Frisvad J.C."/>
            <person name="Nielsen K.L."/>
        </authorList>
    </citation>
    <scope>NUCLEOTIDE SEQUENCE</scope>
    <source>
        <strain evidence="8">IBT 16125</strain>
    </source>
</reference>
<feature type="transmembrane region" description="Helical" evidence="6">
    <location>
        <begin position="51"/>
        <end position="73"/>
    </location>
</feature>
<feature type="transmembrane region" description="Helical" evidence="6">
    <location>
        <begin position="20"/>
        <end position="39"/>
    </location>
</feature>
<evidence type="ECO:0000256" key="4">
    <source>
        <dbReference type="ARBA" id="ARBA00023136"/>
    </source>
</evidence>
<evidence type="ECO:0000256" key="3">
    <source>
        <dbReference type="ARBA" id="ARBA00022989"/>
    </source>
</evidence>
<accession>A0AAD6CJA1</accession>
<evidence type="ECO:0000313" key="8">
    <source>
        <dbReference type="EMBL" id="KAJ5464979.1"/>
    </source>
</evidence>
<comment type="subcellular location">
    <subcellularLocation>
        <location evidence="1">Membrane</location>
        <topology evidence="1">Multi-pass membrane protein</topology>
    </subcellularLocation>
</comment>
<feature type="transmembrane region" description="Helical" evidence="6">
    <location>
        <begin position="93"/>
        <end position="118"/>
    </location>
</feature>
<feature type="transmembrane region" description="Helical" evidence="6">
    <location>
        <begin position="194"/>
        <end position="213"/>
    </location>
</feature>
<evidence type="ECO:0000256" key="1">
    <source>
        <dbReference type="ARBA" id="ARBA00004141"/>
    </source>
</evidence>
<sequence length="252" mass="28467">MWELDASQLQLARKTQYIAYIFYALSVVSIKVLLIVILLRIFAIREKMARFILGLLIFILAYYAAVLFVRIFLCTPVSAYWIPNSGKCVNIRALFIVDSFVSLITDGAIIILPIILTWPLRLSIAQKVKVVAILGAGGIATVTNIYRIILLFTSGQSTDKTTFATRLDFAGYVRPSIRDSYSDLSKMDIETVMLRLRLVLFVPVYLLLTRYLLERGNVSRSHLKHGTSVTRTNNDDWHTFSSRISCCSLGSK</sequence>
<organism evidence="8 9">
    <name type="scientific">Penicillium daleae</name>
    <dbReference type="NCBI Taxonomy" id="63821"/>
    <lineage>
        <taxon>Eukaryota</taxon>
        <taxon>Fungi</taxon>
        <taxon>Dikarya</taxon>
        <taxon>Ascomycota</taxon>
        <taxon>Pezizomycotina</taxon>
        <taxon>Eurotiomycetes</taxon>
        <taxon>Eurotiomycetidae</taxon>
        <taxon>Eurotiales</taxon>
        <taxon>Aspergillaceae</taxon>
        <taxon>Penicillium</taxon>
    </lineage>
</organism>
<dbReference type="AlphaFoldDB" id="A0AAD6CJA1"/>
<dbReference type="PANTHER" id="PTHR33048:SF108">
    <property type="entry name" value="INTEGRAL MEMBRANE PROTEIN"/>
    <property type="match status" value="1"/>
</dbReference>
<gene>
    <name evidence="8" type="ORF">N7458_000665</name>
</gene>